<dbReference type="InterPro" id="IPR029479">
    <property type="entry name" value="Nitroreductase"/>
</dbReference>
<keyword evidence="3" id="KW-0521">NADP</keyword>
<dbReference type="SUPFAM" id="SSF55469">
    <property type="entry name" value="FMN-dependent nitroreductase-like"/>
    <property type="match status" value="1"/>
</dbReference>
<dbReference type="Gene3D" id="3.40.109.10">
    <property type="entry name" value="NADH Oxidase"/>
    <property type="match status" value="1"/>
</dbReference>
<evidence type="ECO:0000256" key="3">
    <source>
        <dbReference type="ARBA" id="ARBA00022857"/>
    </source>
</evidence>
<dbReference type="InterPro" id="IPR050461">
    <property type="entry name" value="Nitroreductase_HadB/RutE"/>
</dbReference>
<gene>
    <name evidence="6" type="ORF">Q8A70_16770</name>
</gene>
<keyword evidence="7" id="KW-1185">Reference proteome</keyword>
<dbReference type="InterPro" id="IPR000415">
    <property type="entry name" value="Nitroreductase-like"/>
</dbReference>
<keyword evidence="2" id="KW-0288">FMN</keyword>
<dbReference type="EC" id="1.1.1.298" evidence="6"/>
<evidence type="ECO:0000259" key="5">
    <source>
        <dbReference type="Pfam" id="PF00881"/>
    </source>
</evidence>
<keyword evidence="4 6" id="KW-0560">Oxidoreductase</keyword>
<reference evidence="7" key="1">
    <citation type="submission" date="2023-08" db="EMBL/GenBank/DDBJ databases">
        <title>Rhodospirillaceae gen. nov., a novel taxon isolated from the Yangtze River Yuezi River estuary sludge.</title>
        <authorList>
            <person name="Ruan L."/>
        </authorList>
    </citation>
    <scope>NUCLEOTIDE SEQUENCE [LARGE SCALE GENOMIC DNA]</scope>
    <source>
        <strain evidence="7">R-7</strain>
    </source>
</reference>
<evidence type="ECO:0000256" key="2">
    <source>
        <dbReference type="ARBA" id="ARBA00022643"/>
    </source>
</evidence>
<evidence type="ECO:0000313" key="6">
    <source>
        <dbReference type="EMBL" id="MDQ7249343.1"/>
    </source>
</evidence>
<dbReference type="RefSeq" id="WP_379957223.1">
    <property type="nucleotide sequence ID" value="NZ_JAUYVI010000005.1"/>
</dbReference>
<evidence type="ECO:0000256" key="1">
    <source>
        <dbReference type="ARBA" id="ARBA00022630"/>
    </source>
</evidence>
<comment type="caution">
    <text evidence="6">The sequence shown here is derived from an EMBL/GenBank/DDBJ whole genome shotgun (WGS) entry which is preliminary data.</text>
</comment>
<feature type="domain" description="Nitroreductase" evidence="5">
    <location>
        <begin position="26"/>
        <end position="186"/>
    </location>
</feature>
<sequence>MPDSSATSFLEPLDGRAFAQLFQDAHTTRRWSDRPVPEALLQRAYDLAKLAPTSGNCQPLRVLFVRSPEAKEKLKPALMGSNVLQSMAAPVTAIFALDMEFYEHLPRLYPRDDARSWFAGKPEAIKGGAELNGDLQAGYFILAARALGLSCGPMGGFDRAKTDAAFFEGTDWGKTWRARFLCNLGYPGEGGTRPRDPRFSFDEACRIV</sequence>
<protein>
    <submittedName>
        <fullName evidence="6">Malonic semialdehyde reductase</fullName>
        <ecNumber evidence="6">1.1.1.298</ecNumber>
    </submittedName>
</protein>
<dbReference type="PANTHER" id="PTHR43543:SF1">
    <property type="entry name" value="MALONIC SEMIALDEHYDE REDUCTASE RUTE-RELATED"/>
    <property type="match status" value="1"/>
</dbReference>
<dbReference type="NCBIfam" id="NF003768">
    <property type="entry name" value="PRK05365.1"/>
    <property type="match status" value="1"/>
</dbReference>
<evidence type="ECO:0000313" key="7">
    <source>
        <dbReference type="Proteomes" id="UP001230156"/>
    </source>
</evidence>
<keyword evidence="1" id="KW-0285">Flavoprotein</keyword>
<evidence type="ECO:0000256" key="4">
    <source>
        <dbReference type="ARBA" id="ARBA00023002"/>
    </source>
</evidence>
<dbReference type="Proteomes" id="UP001230156">
    <property type="component" value="Unassembled WGS sequence"/>
</dbReference>
<dbReference type="PANTHER" id="PTHR43543">
    <property type="entry name" value="MALONIC SEMIALDEHYDE REDUCTASE RUTE-RELATED"/>
    <property type="match status" value="1"/>
</dbReference>
<dbReference type="CDD" id="cd02148">
    <property type="entry name" value="RutE-like"/>
    <property type="match status" value="1"/>
</dbReference>
<dbReference type="Pfam" id="PF00881">
    <property type="entry name" value="Nitroreductase"/>
    <property type="match status" value="1"/>
</dbReference>
<dbReference type="EMBL" id="JAUYVI010000005">
    <property type="protein sequence ID" value="MDQ7249343.1"/>
    <property type="molecule type" value="Genomic_DNA"/>
</dbReference>
<proteinExistence type="predicted"/>
<dbReference type="InterPro" id="IPR023936">
    <property type="entry name" value="RutE-like"/>
</dbReference>
<dbReference type="GO" id="GO:0035527">
    <property type="term" value="F:3-hydroxypropionate dehydrogenase (NADP+) activity"/>
    <property type="evidence" value="ECO:0007669"/>
    <property type="project" value="UniProtKB-EC"/>
</dbReference>
<name>A0ABU0YRT5_9PROT</name>
<accession>A0ABU0YRT5</accession>
<organism evidence="6 7">
    <name type="scientific">Dongia sedimenti</name>
    <dbReference type="NCBI Taxonomy" id="3064282"/>
    <lineage>
        <taxon>Bacteria</taxon>
        <taxon>Pseudomonadati</taxon>
        <taxon>Pseudomonadota</taxon>
        <taxon>Alphaproteobacteria</taxon>
        <taxon>Rhodospirillales</taxon>
        <taxon>Dongiaceae</taxon>
        <taxon>Dongia</taxon>
    </lineage>
</organism>